<gene>
    <name evidence="8" type="ORF">BIW11_03887</name>
</gene>
<keyword evidence="4 8" id="KW-0808">Transferase</keyword>
<dbReference type="EC" id="2.5.1.18" evidence="3"/>
<evidence type="ECO:0000259" key="7">
    <source>
        <dbReference type="PROSITE" id="PS50405"/>
    </source>
</evidence>
<dbReference type="STRING" id="418985.A0A1V9XEB4"/>
<dbReference type="SFLD" id="SFLDS00019">
    <property type="entry name" value="Glutathione_Transferase_(cytos"/>
    <property type="match status" value="1"/>
</dbReference>
<dbReference type="PANTHER" id="PTHR11571:SF253">
    <property type="entry name" value="S-TRANSFERASE, PUTATIVE-RELATED"/>
    <property type="match status" value="1"/>
</dbReference>
<reference evidence="8 9" key="1">
    <citation type="journal article" date="2017" name="Gigascience">
        <title>Draft genome of the honey bee ectoparasitic mite, Tropilaelaps mercedesae, is shaped by the parasitic life history.</title>
        <authorList>
            <person name="Dong X."/>
            <person name="Armstrong S.D."/>
            <person name="Xia D."/>
            <person name="Makepeace B.L."/>
            <person name="Darby A.C."/>
            <person name="Kadowaki T."/>
        </authorList>
    </citation>
    <scope>NUCLEOTIDE SEQUENCE [LARGE SCALE GENOMIC DNA]</scope>
    <source>
        <strain evidence="8">Wuxi-XJTLU</strain>
    </source>
</reference>
<sequence>MFSPNAEKTHHADEDAILFGYWDIRGLGQAIRHVLEYTGLQYDEHRYSFGEKFDGREHWLREKFTLGLDFPNLPYIKTGDVKLTQSFAILRFLARRTGLFPETEEGQQRVDLAEQQVNDIIWHCVRVCYNKNYNNHLKEEYIGQFLGTRCREFNDFLDERNFVAGDQLTYVDFIVWEMFDQHRTLWPEYEKMYAPFLRLGAYLQRIEALPKFARYIQSDNEMSSYGGPKMPAPKPLVG</sequence>
<comment type="subunit">
    <text evidence="2">Homodimer.</text>
</comment>
<dbReference type="GO" id="GO:0004364">
    <property type="term" value="F:glutathione transferase activity"/>
    <property type="evidence" value="ECO:0007669"/>
    <property type="project" value="UniProtKB-EC"/>
</dbReference>
<comment type="caution">
    <text evidence="8">The sequence shown here is derived from an EMBL/GenBank/DDBJ whole genome shotgun (WGS) entry which is preliminary data.</text>
</comment>
<evidence type="ECO:0000256" key="4">
    <source>
        <dbReference type="ARBA" id="ARBA00022679"/>
    </source>
</evidence>
<evidence type="ECO:0000256" key="3">
    <source>
        <dbReference type="ARBA" id="ARBA00012452"/>
    </source>
</evidence>
<dbReference type="PROSITE" id="PS50404">
    <property type="entry name" value="GST_NTER"/>
    <property type="match status" value="1"/>
</dbReference>
<dbReference type="InParanoid" id="A0A1V9XEB4"/>
<evidence type="ECO:0000256" key="2">
    <source>
        <dbReference type="ARBA" id="ARBA00011738"/>
    </source>
</evidence>
<protein>
    <recommendedName>
        <fullName evidence="3">glutathione transferase</fullName>
        <ecNumber evidence="3">2.5.1.18</ecNumber>
    </recommendedName>
    <alternativeName>
        <fullName evidence="5">GST class-pi</fullName>
    </alternativeName>
</protein>
<dbReference type="InterPro" id="IPR010987">
    <property type="entry name" value="Glutathione-S-Trfase_C-like"/>
</dbReference>
<dbReference type="FunCoup" id="A0A1V9XEB4">
    <property type="interactions" value="208"/>
</dbReference>
<dbReference type="InterPro" id="IPR036282">
    <property type="entry name" value="Glutathione-S-Trfase_C_sf"/>
</dbReference>
<dbReference type="CDD" id="cd03075">
    <property type="entry name" value="GST_N_Mu"/>
    <property type="match status" value="1"/>
</dbReference>
<dbReference type="SFLD" id="SFLDG00363">
    <property type="entry name" value="AMPS_(cytGST):_Alpha-__Mu-__Pi"/>
    <property type="match status" value="1"/>
</dbReference>
<dbReference type="Proteomes" id="UP000192247">
    <property type="component" value="Unassembled WGS sequence"/>
</dbReference>
<feature type="domain" description="GST N-terminal" evidence="6">
    <location>
        <begin position="15"/>
        <end position="101"/>
    </location>
</feature>
<dbReference type="OrthoDB" id="4951845at2759"/>
<dbReference type="PANTHER" id="PTHR11571">
    <property type="entry name" value="GLUTATHIONE S-TRANSFERASE"/>
    <property type="match status" value="1"/>
</dbReference>
<dbReference type="AlphaFoldDB" id="A0A1V9XEB4"/>
<dbReference type="InterPro" id="IPR036249">
    <property type="entry name" value="Thioredoxin-like_sf"/>
</dbReference>
<evidence type="ECO:0000256" key="5">
    <source>
        <dbReference type="ARBA" id="ARBA00032759"/>
    </source>
</evidence>
<dbReference type="Pfam" id="PF02798">
    <property type="entry name" value="GST_N"/>
    <property type="match status" value="1"/>
</dbReference>
<dbReference type="InterPro" id="IPR004046">
    <property type="entry name" value="GST_C"/>
</dbReference>
<organism evidence="8 9">
    <name type="scientific">Tropilaelaps mercedesae</name>
    <dbReference type="NCBI Taxonomy" id="418985"/>
    <lineage>
        <taxon>Eukaryota</taxon>
        <taxon>Metazoa</taxon>
        <taxon>Ecdysozoa</taxon>
        <taxon>Arthropoda</taxon>
        <taxon>Chelicerata</taxon>
        <taxon>Arachnida</taxon>
        <taxon>Acari</taxon>
        <taxon>Parasitiformes</taxon>
        <taxon>Mesostigmata</taxon>
        <taxon>Gamasina</taxon>
        <taxon>Dermanyssoidea</taxon>
        <taxon>Laelapidae</taxon>
        <taxon>Tropilaelaps</taxon>
    </lineage>
</organism>
<dbReference type="GO" id="GO:0006749">
    <property type="term" value="P:glutathione metabolic process"/>
    <property type="evidence" value="ECO:0007669"/>
    <property type="project" value="TreeGrafter"/>
</dbReference>
<dbReference type="InterPro" id="IPR004045">
    <property type="entry name" value="Glutathione_S-Trfase_N"/>
</dbReference>
<evidence type="ECO:0000256" key="1">
    <source>
        <dbReference type="ARBA" id="ARBA00007297"/>
    </source>
</evidence>
<comment type="similarity">
    <text evidence="1">Belongs to the GST superfamily. Pi family.</text>
</comment>
<dbReference type="Gene3D" id="3.40.30.10">
    <property type="entry name" value="Glutaredoxin"/>
    <property type="match status" value="1"/>
</dbReference>
<dbReference type="Gene3D" id="1.20.1050.10">
    <property type="match status" value="1"/>
</dbReference>
<dbReference type="SFLD" id="SFLDG01205">
    <property type="entry name" value="AMPS.1"/>
    <property type="match status" value="1"/>
</dbReference>
<dbReference type="Pfam" id="PF14497">
    <property type="entry name" value="GST_C_3"/>
    <property type="match status" value="1"/>
</dbReference>
<dbReference type="InterPro" id="IPR050213">
    <property type="entry name" value="GST_superfamily"/>
</dbReference>
<evidence type="ECO:0000259" key="6">
    <source>
        <dbReference type="PROSITE" id="PS50404"/>
    </source>
</evidence>
<dbReference type="PROSITE" id="PS50405">
    <property type="entry name" value="GST_CTER"/>
    <property type="match status" value="1"/>
</dbReference>
<proteinExistence type="inferred from homology"/>
<name>A0A1V9XEB4_9ACAR</name>
<keyword evidence="9" id="KW-1185">Reference proteome</keyword>
<evidence type="ECO:0000313" key="9">
    <source>
        <dbReference type="Proteomes" id="UP000192247"/>
    </source>
</evidence>
<evidence type="ECO:0000313" key="8">
    <source>
        <dbReference type="EMBL" id="OQR71874.1"/>
    </source>
</evidence>
<dbReference type="SUPFAM" id="SSF47616">
    <property type="entry name" value="GST C-terminal domain-like"/>
    <property type="match status" value="1"/>
</dbReference>
<dbReference type="EMBL" id="MNPL01013246">
    <property type="protein sequence ID" value="OQR71874.1"/>
    <property type="molecule type" value="Genomic_DNA"/>
</dbReference>
<feature type="domain" description="GST C-terminal" evidence="7">
    <location>
        <begin position="103"/>
        <end position="232"/>
    </location>
</feature>
<dbReference type="FunFam" id="1.20.1050.10:FF:000020">
    <property type="entry name" value="Glutathione S-transferase P 1"/>
    <property type="match status" value="1"/>
</dbReference>
<dbReference type="SUPFAM" id="SSF52833">
    <property type="entry name" value="Thioredoxin-like"/>
    <property type="match status" value="1"/>
</dbReference>
<accession>A0A1V9XEB4</accession>
<dbReference type="InterPro" id="IPR040079">
    <property type="entry name" value="Glutathione_S-Trfase"/>
</dbReference>